<proteinExistence type="predicted"/>
<dbReference type="InParanoid" id="A0A0D0A5K9"/>
<gene>
    <name evidence="2" type="ORF">CY34DRAFT_489628</name>
</gene>
<evidence type="ECO:0000313" key="2">
    <source>
        <dbReference type="EMBL" id="KIK36886.1"/>
    </source>
</evidence>
<reference evidence="3" key="2">
    <citation type="submission" date="2015-01" db="EMBL/GenBank/DDBJ databases">
        <title>Evolutionary Origins and Diversification of the Mycorrhizal Mutualists.</title>
        <authorList>
            <consortium name="DOE Joint Genome Institute"/>
            <consortium name="Mycorrhizal Genomics Consortium"/>
            <person name="Kohler A."/>
            <person name="Kuo A."/>
            <person name="Nagy L.G."/>
            <person name="Floudas D."/>
            <person name="Copeland A."/>
            <person name="Barry K.W."/>
            <person name="Cichocki N."/>
            <person name="Veneault-Fourrey C."/>
            <person name="LaButti K."/>
            <person name="Lindquist E.A."/>
            <person name="Lipzen A."/>
            <person name="Lundell T."/>
            <person name="Morin E."/>
            <person name="Murat C."/>
            <person name="Riley R."/>
            <person name="Ohm R."/>
            <person name="Sun H."/>
            <person name="Tunlid A."/>
            <person name="Henrissat B."/>
            <person name="Grigoriev I.V."/>
            <person name="Hibbett D.S."/>
            <person name="Martin F."/>
        </authorList>
    </citation>
    <scope>NUCLEOTIDE SEQUENCE [LARGE SCALE GENOMIC DNA]</scope>
    <source>
        <strain evidence="3">UH-Slu-Lm8-n1</strain>
    </source>
</reference>
<feature type="transmembrane region" description="Helical" evidence="1">
    <location>
        <begin position="59"/>
        <end position="79"/>
    </location>
</feature>
<keyword evidence="3" id="KW-1185">Reference proteome</keyword>
<keyword evidence="1" id="KW-0812">Transmembrane</keyword>
<protein>
    <submittedName>
        <fullName evidence="2">Uncharacterized protein</fullName>
    </submittedName>
</protein>
<evidence type="ECO:0000256" key="1">
    <source>
        <dbReference type="SAM" id="Phobius"/>
    </source>
</evidence>
<evidence type="ECO:0000313" key="3">
    <source>
        <dbReference type="Proteomes" id="UP000054485"/>
    </source>
</evidence>
<dbReference type="EMBL" id="KN835491">
    <property type="protein sequence ID" value="KIK36886.1"/>
    <property type="molecule type" value="Genomic_DNA"/>
</dbReference>
<reference evidence="2 3" key="1">
    <citation type="submission" date="2014-04" db="EMBL/GenBank/DDBJ databases">
        <authorList>
            <consortium name="DOE Joint Genome Institute"/>
            <person name="Kuo A."/>
            <person name="Ruytinx J."/>
            <person name="Rineau F."/>
            <person name="Colpaert J."/>
            <person name="Kohler A."/>
            <person name="Nagy L.G."/>
            <person name="Floudas D."/>
            <person name="Copeland A."/>
            <person name="Barry K.W."/>
            <person name="Cichocki N."/>
            <person name="Veneault-Fourrey C."/>
            <person name="LaButti K."/>
            <person name="Lindquist E.A."/>
            <person name="Lipzen A."/>
            <person name="Lundell T."/>
            <person name="Morin E."/>
            <person name="Murat C."/>
            <person name="Sun H."/>
            <person name="Tunlid A."/>
            <person name="Henrissat B."/>
            <person name="Grigoriev I.V."/>
            <person name="Hibbett D.S."/>
            <person name="Martin F."/>
            <person name="Nordberg H.P."/>
            <person name="Cantor M.N."/>
            <person name="Hua S.X."/>
        </authorList>
    </citation>
    <scope>NUCLEOTIDE SEQUENCE [LARGE SCALE GENOMIC DNA]</scope>
    <source>
        <strain evidence="2 3">UH-Slu-Lm8-n1</strain>
    </source>
</reference>
<keyword evidence="1" id="KW-0472">Membrane</keyword>
<dbReference type="HOGENOM" id="CLU_2591383_0_0_1"/>
<dbReference type="Proteomes" id="UP000054485">
    <property type="component" value="Unassembled WGS sequence"/>
</dbReference>
<sequence length="80" mass="8784">MSSLCRSVSSTKSTNESSLAWVTVASDSCFDTNSSRQMRIRQNVLDDIHSTLPGSMMRYSSILGSLGWAFGTIVLQVLYT</sequence>
<organism evidence="2 3">
    <name type="scientific">Suillus luteus UH-Slu-Lm8-n1</name>
    <dbReference type="NCBI Taxonomy" id="930992"/>
    <lineage>
        <taxon>Eukaryota</taxon>
        <taxon>Fungi</taxon>
        <taxon>Dikarya</taxon>
        <taxon>Basidiomycota</taxon>
        <taxon>Agaricomycotina</taxon>
        <taxon>Agaricomycetes</taxon>
        <taxon>Agaricomycetidae</taxon>
        <taxon>Boletales</taxon>
        <taxon>Suillineae</taxon>
        <taxon>Suillaceae</taxon>
        <taxon>Suillus</taxon>
    </lineage>
</organism>
<name>A0A0D0A5K9_9AGAM</name>
<keyword evidence="1" id="KW-1133">Transmembrane helix</keyword>
<accession>A0A0D0A5K9</accession>
<dbReference type="AlphaFoldDB" id="A0A0D0A5K9"/>